<protein>
    <submittedName>
        <fullName evidence="1">Uncharacterized protein</fullName>
    </submittedName>
</protein>
<gene>
    <name evidence="1" type="ORF">BABINDRAFT_77386</name>
</gene>
<sequence length="109" mass="11794">MQLHGKRGSNSLLVSVCTAKENGHCFELGQKEINHASCHNTSPSLAVRGQDLHGWHALFRIDVVGKPPPSSVDQGKYSFGLYQSRIASTPCSDTANPTRLTEKSACCPE</sequence>
<dbReference type="GeneID" id="30150525"/>
<evidence type="ECO:0000313" key="1">
    <source>
        <dbReference type="EMBL" id="ODQ82831.1"/>
    </source>
</evidence>
<dbReference type="Proteomes" id="UP000094336">
    <property type="component" value="Unassembled WGS sequence"/>
</dbReference>
<proteinExistence type="predicted"/>
<reference evidence="2" key="1">
    <citation type="submission" date="2016-05" db="EMBL/GenBank/DDBJ databases">
        <title>Comparative genomics of biotechnologically important yeasts.</title>
        <authorList>
            <consortium name="DOE Joint Genome Institute"/>
            <person name="Riley R."/>
            <person name="Haridas S."/>
            <person name="Wolfe K.H."/>
            <person name="Lopes M.R."/>
            <person name="Hittinger C.T."/>
            <person name="Goker M."/>
            <person name="Salamov A."/>
            <person name="Wisecaver J."/>
            <person name="Long T.M."/>
            <person name="Aerts A.L."/>
            <person name="Barry K."/>
            <person name="Choi C."/>
            <person name="Clum A."/>
            <person name="Coughlan A.Y."/>
            <person name="Deshpande S."/>
            <person name="Douglass A.P."/>
            <person name="Hanson S.J."/>
            <person name="Klenk H.-P."/>
            <person name="Labutti K."/>
            <person name="Lapidus A."/>
            <person name="Lindquist E."/>
            <person name="Lipzen A."/>
            <person name="Meier-Kolthoff J.P."/>
            <person name="Ohm R.A."/>
            <person name="Otillar R.P."/>
            <person name="Pangilinan J."/>
            <person name="Peng Y."/>
            <person name="Rokas A."/>
            <person name="Rosa C.A."/>
            <person name="Scheuner C."/>
            <person name="Sibirny A.A."/>
            <person name="Slot J.C."/>
            <person name="Stielow J.B."/>
            <person name="Sun H."/>
            <person name="Kurtzman C.P."/>
            <person name="Blackwell M."/>
            <person name="Grigoriev I.V."/>
            <person name="Jeffries T.W."/>
        </authorList>
    </citation>
    <scope>NUCLEOTIDE SEQUENCE [LARGE SCALE GENOMIC DNA]</scope>
    <source>
        <strain evidence="2">NRRL Y-12698</strain>
    </source>
</reference>
<name>A0A1E3QYX8_9ASCO</name>
<accession>A0A1E3QYX8</accession>
<organism evidence="1 2">
    <name type="scientific">Babjeviella inositovora NRRL Y-12698</name>
    <dbReference type="NCBI Taxonomy" id="984486"/>
    <lineage>
        <taxon>Eukaryota</taxon>
        <taxon>Fungi</taxon>
        <taxon>Dikarya</taxon>
        <taxon>Ascomycota</taxon>
        <taxon>Saccharomycotina</taxon>
        <taxon>Pichiomycetes</taxon>
        <taxon>Serinales incertae sedis</taxon>
        <taxon>Babjeviella</taxon>
    </lineage>
</organism>
<dbReference type="AlphaFoldDB" id="A0A1E3QYX8"/>
<evidence type="ECO:0000313" key="2">
    <source>
        <dbReference type="Proteomes" id="UP000094336"/>
    </source>
</evidence>
<keyword evidence="2" id="KW-1185">Reference proteome</keyword>
<dbReference type="EMBL" id="KV454426">
    <property type="protein sequence ID" value="ODQ82831.1"/>
    <property type="molecule type" value="Genomic_DNA"/>
</dbReference>
<dbReference type="RefSeq" id="XP_018988159.1">
    <property type="nucleotide sequence ID" value="XM_019132672.1"/>
</dbReference>